<dbReference type="RefSeq" id="WP_179817061.1">
    <property type="nucleotide sequence ID" value="NZ_JACBZD010000002.1"/>
</dbReference>
<dbReference type="AlphaFoldDB" id="A0A853A5T3"/>
<dbReference type="InterPro" id="IPR013096">
    <property type="entry name" value="Cupin_2"/>
</dbReference>
<protein>
    <submittedName>
        <fullName evidence="2">Quercetin dioxygenase-like cupin family protein</fullName>
    </submittedName>
</protein>
<evidence type="ECO:0000313" key="3">
    <source>
        <dbReference type="Proteomes" id="UP000567795"/>
    </source>
</evidence>
<keyword evidence="2" id="KW-0560">Oxidoreductase</keyword>
<dbReference type="InterPro" id="IPR014710">
    <property type="entry name" value="RmlC-like_jellyroll"/>
</dbReference>
<proteinExistence type="predicted"/>
<keyword evidence="2" id="KW-0223">Dioxygenase</keyword>
<accession>A0A853A5T3</accession>
<dbReference type="InterPro" id="IPR011051">
    <property type="entry name" value="RmlC_Cupin_sf"/>
</dbReference>
<reference evidence="2 3" key="1">
    <citation type="submission" date="2020-07" db="EMBL/GenBank/DDBJ databases">
        <title>Sequencing the genomes of 1000 actinobacteria strains.</title>
        <authorList>
            <person name="Klenk H.-P."/>
        </authorList>
    </citation>
    <scope>NUCLEOTIDE SEQUENCE [LARGE SCALE GENOMIC DNA]</scope>
    <source>
        <strain evidence="2 3">DSM 42178</strain>
    </source>
</reference>
<organism evidence="2 3">
    <name type="scientific">Allostreptomyces psammosilenae</name>
    <dbReference type="NCBI Taxonomy" id="1892865"/>
    <lineage>
        <taxon>Bacteria</taxon>
        <taxon>Bacillati</taxon>
        <taxon>Actinomycetota</taxon>
        <taxon>Actinomycetes</taxon>
        <taxon>Kitasatosporales</taxon>
        <taxon>Streptomycetaceae</taxon>
        <taxon>Allostreptomyces</taxon>
    </lineage>
</organism>
<dbReference type="EMBL" id="JACBZD010000002">
    <property type="protein sequence ID" value="NYI08204.1"/>
    <property type="molecule type" value="Genomic_DNA"/>
</dbReference>
<name>A0A853A5T3_9ACTN</name>
<evidence type="ECO:0000259" key="1">
    <source>
        <dbReference type="Pfam" id="PF07883"/>
    </source>
</evidence>
<evidence type="ECO:0000313" key="2">
    <source>
        <dbReference type="EMBL" id="NYI08204.1"/>
    </source>
</evidence>
<dbReference type="GO" id="GO:0051213">
    <property type="term" value="F:dioxygenase activity"/>
    <property type="evidence" value="ECO:0007669"/>
    <property type="project" value="UniProtKB-KW"/>
</dbReference>
<gene>
    <name evidence="2" type="ORF">FHU37_005233</name>
</gene>
<sequence>MPLSTRAEAPTFTLPGFTFHPLATPSRGSAELAVWTVEMEPAAAGEPHSLDREEVFVVVSGRVSAVVGGEEWTAGPGDALTVPPGTEFALRNASAEEPARLTVATTVGVTARLGDAVISPPWAR</sequence>
<dbReference type="Proteomes" id="UP000567795">
    <property type="component" value="Unassembled WGS sequence"/>
</dbReference>
<comment type="caution">
    <text evidence="2">The sequence shown here is derived from an EMBL/GenBank/DDBJ whole genome shotgun (WGS) entry which is preliminary data.</text>
</comment>
<dbReference type="Pfam" id="PF07883">
    <property type="entry name" value="Cupin_2"/>
    <property type="match status" value="1"/>
</dbReference>
<feature type="domain" description="Cupin type-2" evidence="1">
    <location>
        <begin position="36"/>
        <end position="103"/>
    </location>
</feature>
<keyword evidence="3" id="KW-1185">Reference proteome</keyword>
<dbReference type="Gene3D" id="2.60.120.10">
    <property type="entry name" value="Jelly Rolls"/>
    <property type="match status" value="1"/>
</dbReference>
<dbReference type="SUPFAM" id="SSF51182">
    <property type="entry name" value="RmlC-like cupins"/>
    <property type="match status" value="1"/>
</dbReference>